<sequence>MAGFKKILLEGDAQSTTLLNVGADSLLTIATGAVTATQTYHSIAGEGGAADQLDSIASGADGDLLILRPSSDTVNITVAHNQAAASGNNILLNGNTNYLMDDIDDTITLIYDVGLDTSGAWIELSRGVGDVATLSASAPADVGTAASAGSGTAASKDDHVHDTATGFIDNVNKFASGVVDAAAIASNAVAASEIDETATDIAFSQIILTAKTSGTGTTAGTIYYDSDDSHPYVYQI</sequence>
<reference evidence="1 2" key="1">
    <citation type="journal article" date="2016" name="Nat. Commun.">
        <title>Thousands of microbial genomes shed light on interconnected biogeochemical processes in an aquifer system.</title>
        <authorList>
            <person name="Anantharaman K."/>
            <person name="Brown C.T."/>
            <person name="Hug L.A."/>
            <person name="Sharon I."/>
            <person name="Castelle C.J."/>
            <person name="Probst A.J."/>
            <person name="Thomas B.C."/>
            <person name="Singh A."/>
            <person name="Wilkins M.J."/>
            <person name="Karaoz U."/>
            <person name="Brodie E.L."/>
            <person name="Williams K.H."/>
            <person name="Hubbard S.S."/>
            <person name="Banfield J.F."/>
        </authorList>
    </citation>
    <scope>NUCLEOTIDE SEQUENCE [LARGE SCALE GENOMIC DNA]</scope>
</reference>
<gene>
    <name evidence="1" type="ORF">A2V80_02620</name>
</gene>
<dbReference type="EMBL" id="MGFU01000024">
    <property type="protein sequence ID" value="OGM12619.1"/>
    <property type="molecule type" value="Genomic_DNA"/>
</dbReference>
<organism evidence="1 2">
    <name type="scientific">Candidatus Woesebacteria bacterium RBG_16_39_8b</name>
    <dbReference type="NCBI Taxonomy" id="1802482"/>
    <lineage>
        <taxon>Bacteria</taxon>
        <taxon>Candidatus Woeseibacteriota</taxon>
    </lineage>
</organism>
<evidence type="ECO:0000313" key="2">
    <source>
        <dbReference type="Proteomes" id="UP000179013"/>
    </source>
</evidence>
<protein>
    <submittedName>
        <fullName evidence="1">Uncharacterized protein</fullName>
    </submittedName>
</protein>
<dbReference type="Proteomes" id="UP000179013">
    <property type="component" value="Unassembled WGS sequence"/>
</dbReference>
<comment type="caution">
    <text evidence="1">The sequence shown here is derived from an EMBL/GenBank/DDBJ whole genome shotgun (WGS) entry which is preliminary data.</text>
</comment>
<dbReference type="AlphaFoldDB" id="A0A1F7XCW7"/>
<evidence type="ECO:0000313" key="1">
    <source>
        <dbReference type="EMBL" id="OGM12619.1"/>
    </source>
</evidence>
<proteinExistence type="predicted"/>
<accession>A0A1F7XCW7</accession>
<name>A0A1F7XCW7_9BACT</name>